<keyword evidence="2" id="KW-1185">Reference proteome</keyword>
<accession>A0ABW5GXF1</accession>
<dbReference type="Proteomes" id="UP001597419">
    <property type="component" value="Unassembled WGS sequence"/>
</dbReference>
<evidence type="ECO:0000313" key="2">
    <source>
        <dbReference type="Proteomes" id="UP001597419"/>
    </source>
</evidence>
<dbReference type="EMBL" id="JBHUKU010000035">
    <property type="protein sequence ID" value="MFD2465629.1"/>
    <property type="molecule type" value="Genomic_DNA"/>
</dbReference>
<dbReference type="InterPro" id="IPR039556">
    <property type="entry name" value="ICL/PEPM"/>
</dbReference>
<reference evidence="2" key="1">
    <citation type="journal article" date="2019" name="Int. J. Syst. Evol. Microbiol.">
        <title>The Global Catalogue of Microorganisms (GCM) 10K type strain sequencing project: providing services to taxonomists for standard genome sequencing and annotation.</title>
        <authorList>
            <consortium name="The Broad Institute Genomics Platform"/>
            <consortium name="The Broad Institute Genome Sequencing Center for Infectious Disease"/>
            <person name="Wu L."/>
            <person name="Ma J."/>
        </authorList>
    </citation>
    <scope>NUCLEOTIDE SEQUENCE [LARGE SCALE GENOMIC DNA]</scope>
    <source>
        <strain evidence="2">CGMCC 4.7643</strain>
    </source>
</reference>
<gene>
    <name evidence="1" type="ORF">ACFSYJ_43970</name>
</gene>
<dbReference type="CDD" id="cd00377">
    <property type="entry name" value="ICL_PEPM"/>
    <property type="match status" value="1"/>
</dbReference>
<organism evidence="1 2">
    <name type="scientific">Amycolatopsis samaneae</name>
    <dbReference type="NCBI Taxonomy" id="664691"/>
    <lineage>
        <taxon>Bacteria</taxon>
        <taxon>Bacillati</taxon>
        <taxon>Actinomycetota</taxon>
        <taxon>Actinomycetes</taxon>
        <taxon>Pseudonocardiales</taxon>
        <taxon>Pseudonocardiaceae</taxon>
        <taxon>Amycolatopsis</taxon>
    </lineage>
</organism>
<comment type="caution">
    <text evidence="1">The sequence shown here is derived from an EMBL/GenBank/DDBJ whole genome shotgun (WGS) entry which is preliminary data.</text>
</comment>
<dbReference type="InterPro" id="IPR015813">
    <property type="entry name" value="Pyrv/PenolPyrv_kinase-like_dom"/>
</dbReference>
<dbReference type="RefSeq" id="WP_345408709.1">
    <property type="nucleotide sequence ID" value="NZ_BAABHG010000030.1"/>
</dbReference>
<dbReference type="GO" id="GO:0016829">
    <property type="term" value="F:lyase activity"/>
    <property type="evidence" value="ECO:0007669"/>
    <property type="project" value="UniProtKB-KW"/>
</dbReference>
<dbReference type="SUPFAM" id="SSF51621">
    <property type="entry name" value="Phosphoenolpyruvate/pyruvate domain"/>
    <property type="match status" value="1"/>
</dbReference>
<evidence type="ECO:0000313" key="1">
    <source>
        <dbReference type="EMBL" id="MFD2465629.1"/>
    </source>
</evidence>
<dbReference type="InterPro" id="IPR040442">
    <property type="entry name" value="Pyrv_kinase-like_dom_sf"/>
</dbReference>
<protein>
    <submittedName>
        <fullName evidence="1">Isocitrate lyase/phosphoenolpyruvate mutase family protein</fullName>
    </submittedName>
</protein>
<keyword evidence="1" id="KW-0456">Lyase</keyword>
<sequence>MSSFTAFRDLHVPGSPLLLPNTWDFAFGALLAQQGFPAIATTSLGAAAAAGEPDSVPSGRAATVALARGLARLDVLLTVDIGEGFATDPGAVAELAEELAGLGVAGVNLEDWRVADGRMAEVGTQTALISAVKDRVPGLFLNARTDTHLGGDHSAATAAERVRAYADAGADGVFVPGLAVPAEVERVVAAARVPVNVLFVPGAVTLAGLAELGVARVSVGSLPYRVALVSALETVRAVRDGGELPANPLTFAEVAALVG</sequence>
<dbReference type="Gene3D" id="3.20.20.60">
    <property type="entry name" value="Phosphoenolpyruvate-binding domains"/>
    <property type="match status" value="1"/>
</dbReference>
<name>A0ABW5GXF1_9PSEU</name>
<dbReference type="PANTHER" id="PTHR42905">
    <property type="entry name" value="PHOSPHOENOLPYRUVATE CARBOXYLASE"/>
    <property type="match status" value="1"/>
</dbReference>
<dbReference type="PANTHER" id="PTHR42905:SF16">
    <property type="entry name" value="CARBOXYPHOSPHONOENOLPYRUVATE PHOSPHONOMUTASE-LIKE PROTEIN (AFU_ORTHOLOGUE AFUA_5G07230)"/>
    <property type="match status" value="1"/>
</dbReference>
<dbReference type="Pfam" id="PF13714">
    <property type="entry name" value="PEP_mutase"/>
    <property type="match status" value="1"/>
</dbReference>
<proteinExistence type="predicted"/>